<dbReference type="GO" id="GO:0004553">
    <property type="term" value="F:hydrolase activity, hydrolyzing O-glycosyl compounds"/>
    <property type="evidence" value="ECO:0007669"/>
    <property type="project" value="InterPro"/>
</dbReference>
<comment type="similarity">
    <text evidence="3">Belongs to the glycosyl hydrolase 26 family.</text>
</comment>
<dbReference type="PROSITE" id="PS50853">
    <property type="entry name" value="FN3"/>
    <property type="match status" value="1"/>
</dbReference>
<accession>A0A4Y3KSL0</accession>
<evidence type="ECO:0000256" key="1">
    <source>
        <dbReference type="ARBA" id="ARBA00022801"/>
    </source>
</evidence>
<evidence type="ECO:0000313" key="8">
    <source>
        <dbReference type="EMBL" id="GEA86867.1"/>
    </source>
</evidence>
<dbReference type="Proteomes" id="UP000317046">
    <property type="component" value="Unassembled WGS sequence"/>
</dbReference>
<dbReference type="SUPFAM" id="SSF49299">
    <property type="entry name" value="PKD domain"/>
    <property type="match status" value="1"/>
</dbReference>
<proteinExistence type="inferred from homology"/>
<gene>
    <name evidence="8" type="ORF">CCE01nite_08160</name>
</gene>
<feature type="region of interest" description="Disordered" evidence="4">
    <location>
        <begin position="50"/>
        <end position="106"/>
    </location>
</feature>
<evidence type="ECO:0000313" key="9">
    <source>
        <dbReference type="Proteomes" id="UP000317046"/>
    </source>
</evidence>
<dbReference type="GO" id="GO:0005975">
    <property type="term" value="P:carbohydrate metabolic process"/>
    <property type="evidence" value="ECO:0007669"/>
    <property type="project" value="UniProtKB-ARBA"/>
</dbReference>
<evidence type="ECO:0000259" key="6">
    <source>
        <dbReference type="PROSITE" id="PS50853"/>
    </source>
</evidence>
<evidence type="ECO:0000256" key="3">
    <source>
        <dbReference type="PROSITE-ProRule" id="PRU01100"/>
    </source>
</evidence>
<dbReference type="InterPro" id="IPR035986">
    <property type="entry name" value="PKD_dom_sf"/>
</dbReference>
<comment type="caution">
    <text evidence="8">The sequence shown here is derived from an EMBL/GenBank/DDBJ whole genome shotgun (WGS) entry which is preliminary data.</text>
</comment>
<sequence length="683" mass="71228">MDAHPAGPHRRRPVGARGPARALLAAAALAGLLTAVVVPPSTAATRLVVEPTPAPTASPTVAPTPTPTPTPTVSPTPSPTVDPTIAPTAEPTPDATPPPAPGAANDWAEAALTPDDGLLFGASVARGTHTSVDAAVSAFEASVGRKLDVHRWYSLWDELPSTPLTTTVQRGRTPLLSVSSKKIDGTKISWSAVASGAHDAQIVQHAAAVKALRVPMYVSFQHEPDYSPGFGDATAYRAAFRHYVEVFRAQGVTNAVWTWIVTPTPFAPYATVTADALYPGDDVVDQIALDAYNWFGCAANGQTAWSSMSRTASAFRAFGQAHGKELIIAEWGSVEDPAVPGRKAAWLRESMATLASWPEVTAVLYFHHHGSCSWFVDSTPSSLEAFADIADAPTAHTRPSAFLQASTTHGTAPLAVTFDASRSSGTGGGAGENVASWSLTYGDGTTDGGTGAPPAALAHVFTPGDHTARLTVTDTAGVTSTDSVAITAAKLPTGTLDQKDVTDTSATLYAWVDLHGYAGTVRFDWGRTTEYLGGSSTVAVPAVAYVKTVSQPVVGIPVGSAYHWRATITSPAGTTVLTRSFETAGPPTSSNQFTAGSTSTSTTFKAQVHPHRLTTTAWIEWGPTTALGTSSPVTTVPGLTYEKTVASNLVTGLVPRTTYYYRVVAKNALGTLYGPVRSFTTPR</sequence>
<evidence type="ECO:0000259" key="5">
    <source>
        <dbReference type="PROSITE" id="PS50093"/>
    </source>
</evidence>
<dbReference type="Pfam" id="PF18911">
    <property type="entry name" value="PKD_4"/>
    <property type="match status" value="1"/>
</dbReference>
<evidence type="ECO:0000259" key="7">
    <source>
        <dbReference type="PROSITE" id="PS51764"/>
    </source>
</evidence>
<feature type="domain" description="GH26" evidence="7">
    <location>
        <begin position="101"/>
        <end position="399"/>
    </location>
</feature>
<dbReference type="SUPFAM" id="SSF51445">
    <property type="entry name" value="(Trans)glycosidases"/>
    <property type="match status" value="1"/>
</dbReference>
<dbReference type="InterPro" id="IPR017853">
    <property type="entry name" value="GH"/>
</dbReference>
<dbReference type="PANTHER" id="PTHR48184">
    <property type="entry name" value="RICIN B-TYPE LECTIN DOMAIN-CONTAINING PROTEIN"/>
    <property type="match status" value="1"/>
</dbReference>
<protein>
    <recommendedName>
        <fullName evidence="10">PKD domain-containing protein</fullName>
    </recommendedName>
</protein>
<dbReference type="PANTHER" id="PTHR48184:SF3">
    <property type="entry name" value="SCP DOMAIN-CONTAINING PROTEIN"/>
    <property type="match status" value="1"/>
</dbReference>
<evidence type="ECO:0000256" key="4">
    <source>
        <dbReference type="SAM" id="MobiDB-lite"/>
    </source>
</evidence>
<dbReference type="Gene3D" id="3.20.20.80">
    <property type="entry name" value="Glycosidases"/>
    <property type="match status" value="1"/>
</dbReference>
<feature type="domain" description="Fibronectin type-III" evidence="6">
    <location>
        <begin position="586"/>
        <end position="683"/>
    </location>
</feature>
<keyword evidence="1 3" id="KW-0378">Hydrolase</keyword>
<feature type="domain" description="PKD" evidence="5">
    <location>
        <begin position="399"/>
        <end position="493"/>
    </location>
</feature>
<dbReference type="AlphaFoldDB" id="A0A4Y3KSL0"/>
<keyword evidence="2 3" id="KW-0326">Glycosidase</keyword>
<dbReference type="InterPro" id="IPR003961">
    <property type="entry name" value="FN3_dom"/>
</dbReference>
<feature type="compositionally biased region" description="Low complexity" evidence="4">
    <location>
        <begin position="81"/>
        <end position="93"/>
    </location>
</feature>
<dbReference type="InterPro" id="IPR022790">
    <property type="entry name" value="GH26_dom"/>
</dbReference>
<feature type="compositionally biased region" description="Pro residues" evidence="4">
    <location>
        <begin position="52"/>
        <end position="80"/>
    </location>
</feature>
<dbReference type="Gene3D" id="2.60.40.10">
    <property type="entry name" value="Immunoglobulins"/>
    <property type="match status" value="1"/>
</dbReference>
<evidence type="ECO:0000256" key="2">
    <source>
        <dbReference type="ARBA" id="ARBA00023295"/>
    </source>
</evidence>
<organism evidence="8 9">
    <name type="scientific">Cellulomonas cellasea</name>
    <dbReference type="NCBI Taxonomy" id="43670"/>
    <lineage>
        <taxon>Bacteria</taxon>
        <taxon>Bacillati</taxon>
        <taxon>Actinomycetota</taxon>
        <taxon>Actinomycetes</taxon>
        <taxon>Micrococcales</taxon>
        <taxon>Cellulomonadaceae</taxon>
        <taxon>Cellulomonas</taxon>
    </lineage>
</organism>
<dbReference type="RefSeq" id="WP_141372005.1">
    <property type="nucleotide sequence ID" value="NZ_BJLR01000009.1"/>
</dbReference>
<dbReference type="InterPro" id="IPR013783">
    <property type="entry name" value="Ig-like_fold"/>
</dbReference>
<feature type="active site" description="Nucleophile" evidence="3">
    <location>
        <position position="330"/>
    </location>
</feature>
<name>A0A4Y3KSL0_9CELL</name>
<dbReference type="PROSITE" id="PS50093">
    <property type="entry name" value="PKD"/>
    <property type="match status" value="1"/>
</dbReference>
<dbReference type="PROSITE" id="PS51764">
    <property type="entry name" value="GH26"/>
    <property type="match status" value="1"/>
</dbReference>
<dbReference type="InterPro" id="IPR000601">
    <property type="entry name" value="PKD_dom"/>
</dbReference>
<reference evidence="8" key="1">
    <citation type="submission" date="2019-06" db="EMBL/GenBank/DDBJ databases">
        <title>Whole genome shotgun sequence of Cellulomonas cellasea NBRC 3753.</title>
        <authorList>
            <person name="Hosoyama A."/>
            <person name="Uohara A."/>
            <person name="Ohji S."/>
            <person name="Ichikawa N."/>
        </authorList>
    </citation>
    <scope>NUCLEOTIDE SEQUENCE [LARGE SCALE GENOMIC DNA]</scope>
    <source>
        <strain evidence="8">NBRC 3753</strain>
    </source>
</reference>
<keyword evidence="9" id="KW-1185">Reference proteome</keyword>
<evidence type="ECO:0008006" key="10">
    <source>
        <dbReference type="Google" id="ProtNLM"/>
    </source>
</evidence>
<dbReference type="EMBL" id="BJLR01000009">
    <property type="protein sequence ID" value="GEA86867.1"/>
    <property type="molecule type" value="Genomic_DNA"/>
</dbReference>
<feature type="active site" description="Proton donor" evidence="3">
    <location>
        <position position="223"/>
    </location>
</feature>